<proteinExistence type="predicted"/>
<dbReference type="Proteomes" id="UP000219972">
    <property type="component" value="Unassembled WGS sequence"/>
</dbReference>
<keyword evidence="2" id="KW-1185">Reference proteome</keyword>
<accession>A0ABX4J3V9</accession>
<evidence type="ECO:0000313" key="2">
    <source>
        <dbReference type="Proteomes" id="UP000219972"/>
    </source>
</evidence>
<comment type="caution">
    <text evidence="1">The sequence shown here is derived from an EMBL/GenBank/DDBJ whole genome shotgun (WGS) entry which is preliminary data.</text>
</comment>
<protein>
    <submittedName>
        <fullName evidence="1">Uncharacterized protein</fullName>
    </submittedName>
</protein>
<name>A0ABX4J3V9_9HYPH</name>
<gene>
    <name evidence="1" type="ORF">CO662_22025</name>
</gene>
<organism evidence="1 2">
    <name type="scientific">Rhizobium anhuiense</name>
    <dbReference type="NCBI Taxonomy" id="1184720"/>
    <lineage>
        <taxon>Bacteria</taxon>
        <taxon>Pseudomonadati</taxon>
        <taxon>Pseudomonadota</taxon>
        <taxon>Alphaproteobacteria</taxon>
        <taxon>Hyphomicrobiales</taxon>
        <taxon>Rhizobiaceae</taxon>
        <taxon>Rhizobium/Agrobacterium group</taxon>
        <taxon>Rhizobium</taxon>
    </lineage>
</organism>
<dbReference type="EMBL" id="NWSL01000014">
    <property type="protein sequence ID" value="PDS49752.1"/>
    <property type="molecule type" value="Genomic_DNA"/>
</dbReference>
<sequence>MRIASACGFRNGFNRWGRIFAESEERREARAFCAGYMFDWADAYDEPVRRWMDRLREPPEIGHSVVA</sequence>
<reference evidence="1 2" key="1">
    <citation type="submission" date="2017-09" db="EMBL/GenBank/DDBJ databases">
        <title>Comparative genomics of rhizobia isolated from Phaseolus vulgaris in China.</title>
        <authorList>
            <person name="Tong W."/>
        </authorList>
    </citation>
    <scope>NUCLEOTIDE SEQUENCE [LARGE SCALE GENOMIC DNA]</scope>
    <source>
        <strain evidence="1 2">Y27</strain>
    </source>
</reference>
<evidence type="ECO:0000313" key="1">
    <source>
        <dbReference type="EMBL" id="PDS49752.1"/>
    </source>
</evidence>